<sequence>MKLFVSLLFALLGLAFGEKILIEAPIFEFHHQCHIDGQFYNETHFQRDEPCLRFPRCSGGQIQYRHKHEMSYKIHADNLENFAGLKLEISATSQAMQELLAKENQIQYLSLPQAECFGCPYVNSSWTYGYPDKAKRCYYVPLNEGQRQRGNTTVDLSVVMSCEMNTEKKQGVLVETFDPSAYKAPSLKYELKTGCATLVTSIYAPILARLEDRRIKPNGGKCVERSKDEDPRIEMLFSPGTTKSTSSWKHLSVKPALKTCKRDVTKFTFPSAAFRFSGKNDCEKGQSYEIKWFGKGYMEIDNIHNCQA</sequence>
<evidence type="ECO:0000313" key="2">
    <source>
        <dbReference type="EMBL" id="CAJ0584849.1"/>
    </source>
</evidence>
<evidence type="ECO:0000313" key="3">
    <source>
        <dbReference type="Proteomes" id="UP001177023"/>
    </source>
</evidence>
<gene>
    <name evidence="2" type="ORF">MSPICULIGERA_LOCUS22888</name>
</gene>
<dbReference type="AlphaFoldDB" id="A0AA36DBT5"/>
<accession>A0AA36DBT5</accession>
<keyword evidence="3" id="KW-1185">Reference proteome</keyword>
<dbReference type="EMBL" id="CATQJA010002701">
    <property type="protein sequence ID" value="CAJ0584849.1"/>
    <property type="molecule type" value="Genomic_DNA"/>
</dbReference>
<feature type="chain" id="PRO_5041241333" evidence="1">
    <location>
        <begin position="18"/>
        <end position="308"/>
    </location>
</feature>
<comment type="caution">
    <text evidence="2">The sequence shown here is derived from an EMBL/GenBank/DDBJ whole genome shotgun (WGS) entry which is preliminary data.</text>
</comment>
<feature type="signal peptide" evidence="1">
    <location>
        <begin position="1"/>
        <end position="17"/>
    </location>
</feature>
<feature type="non-terminal residue" evidence="2">
    <location>
        <position position="308"/>
    </location>
</feature>
<protein>
    <submittedName>
        <fullName evidence="2">Uncharacterized protein</fullName>
    </submittedName>
</protein>
<evidence type="ECO:0000256" key="1">
    <source>
        <dbReference type="SAM" id="SignalP"/>
    </source>
</evidence>
<keyword evidence="1" id="KW-0732">Signal</keyword>
<organism evidence="2 3">
    <name type="scientific">Mesorhabditis spiculigera</name>
    <dbReference type="NCBI Taxonomy" id="96644"/>
    <lineage>
        <taxon>Eukaryota</taxon>
        <taxon>Metazoa</taxon>
        <taxon>Ecdysozoa</taxon>
        <taxon>Nematoda</taxon>
        <taxon>Chromadorea</taxon>
        <taxon>Rhabditida</taxon>
        <taxon>Rhabditina</taxon>
        <taxon>Rhabditomorpha</taxon>
        <taxon>Rhabditoidea</taxon>
        <taxon>Rhabditidae</taxon>
        <taxon>Mesorhabditinae</taxon>
        <taxon>Mesorhabditis</taxon>
    </lineage>
</organism>
<reference evidence="2" key="1">
    <citation type="submission" date="2023-06" db="EMBL/GenBank/DDBJ databases">
        <authorList>
            <person name="Delattre M."/>
        </authorList>
    </citation>
    <scope>NUCLEOTIDE SEQUENCE</scope>
    <source>
        <strain evidence="2">AF72</strain>
    </source>
</reference>
<dbReference type="Proteomes" id="UP001177023">
    <property type="component" value="Unassembled WGS sequence"/>
</dbReference>
<name>A0AA36DBT5_9BILA</name>
<proteinExistence type="predicted"/>